<keyword evidence="4" id="KW-1133">Transmembrane helix</keyword>
<dbReference type="OrthoDB" id="5307922at2759"/>
<feature type="domain" description="Strictosidine synthase conserved region" evidence="5">
    <location>
        <begin position="178"/>
        <end position="254"/>
    </location>
</feature>
<evidence type="ECO:0000256" key="1">
    <source>
        <dbReference type="ARBA" id="ARBA00009191"/>
    </source>
</evidence>
<evidence type="ECO:0000313" key="6">
    <source>
        <dbReference type="EMBL" id="RWS10571.1"/>
    </source>
</evidence>
<dbReference type="SUPFAM" id="SSF63829">
    <property type="entry name" value="Calcium-dependent phosphotriesterase"/>
    <property type="match status" value="1"/>
</dbReference>
<dbReference type="STRING" id="1965070.A0A3S3PEB7"/>
<proteinExistence type="inferred from homology"/>
<sequence>MFFVTKLLELGFGIAFLFLLLLYAPFLLDINPKSYDIQLPKSFSGPLRENDLLSKTEHMFKGEIKAASIVKWNGDLYSALDDGRIVRIMNNRFTVFANLSEGICEGAWDEDKCGHPLGIRIDSKGNLYIVDAYFGLKKVELKKDNATFKTIFGSNTQVNGRLSKFLFDVDIDERVDSERKNVYYISDASSKWNFRHAIYSMAEHDRTGRILRFDESTNKTEEIASNLAFPTGVQLTDSKDSLIVSLFNERRLIKLNLNPGSSEVIFHSLLENLPGEPMNIRRSSNKEKETYWVMLMFGRNASNPTVVDKLSDKPMLRKAVFRAVHAFASILKYLGKLLNFTIIKRLSHNVHSFEIVIPHLKYRGLAIEIDVEGKILRSLHSPDGHVVYASEAREVNENGKKVLYVGSIYNDYLGKLNL</sequence>
<evidence type="ECO:0000256" key="3">
    <source>
        <dbReference type="ARBA" id="ARBA00023180"/>
    </source>
</evidence>
<dbReference type="GO" id="GO:0016787">
    <property type="term" value="F:hydrolase activity"/>
    <property type="evidence" value="ECO:0007669"/>
    <property type="project" value="TreeGrafter"/>
</dbReference>
<dbReference type="Gene3D" id="2.120.10.30">
    <property type="entry name" value="TolB, C-terminal domain"/>
    <property type="match status" value="1"/>
</dbReference>
<name>A0A3S3PEB7_9ACAR</name>
<organism evidence="7 10">
    <name type="scientific">Dinothrombium tinctorium</name>
    <dbReference type="NCBI Taxonomy" id="1965070"/>
    <lineage>
        <taxon>Eukaryota</taxon>
        <taxon>Metazoa</taxon>
        <taxon>Ecdysozoa</taxon>
        <taxon>Arthropoda</taxon>
        <taxon>Chelicerata</taxon>
        <taxon>Arachnida</taxon>
        <taxon>Acari</taxon>
        <taxon>Acariformes</taxon>
        <taxon>Trombidiformes</taxon>
        <taxon>Prostigmata</taxon>
        <taxon>Anystina</taxon>
        <taxon>Parasitengona</taxon>
        <taxon>Trombidioidea</taxon>
        <taxon>Trombidiidae</taxon>
        <taxon>Dinothrombium</taxon>
    </lineage>
</organism>
<evidence type="ECO:0000313" key="7">
    <source>
        <dbReference type="EMBL" id="RWS10634.1"/>
    </source>
</evidence>
<protein>
    <submittedName>
        <fullName evidence="7">Adipocyte plasma membrane-associated protein-like protein</fullName>
    </submittedName>
</protein>
<reference evidence="7 10" key="1">
    <citation type="journal article" date="2018" name="Gigascience">
        <title>Genomes of trombidid mites reveal novel predicted allergens and laterally-transferred genes associated with secondary metabolism.</title>
        <authorList>
            <person name="Dong X."/>
            <person name="Chaisiri K."/>
            <person name="Xia D."/>
            <person name="Armstrong S.D."/>
            <person name="Fang Y."/>
            <person name="Donnelly M.J."/>
            <person name="Kadowaki T."/>
            <person name="McGarry J.W."/>
            <person name="Darby A.C."/>
            <person name="Makepeace B.L."/>
        </authorList>
    </citation>
    <scope>NUCLEOTIDE SEQUENCE [LARGE SCALE GENOMIC DNA]</scope>
    <source>
        <strain evidence="7">UoL-WK</strain>
    </source>
</reference>
<keyword evidence="4" id="KW-0472">Membrane</keyword>
<dbReference type="EMBL" id="NCKU01001746">
    <property type="protein sequence ID" value="RWS11362.1"/>
    <property type="molecule type" value="Genomic_DNA"/>
</dbReference>
<dbReference type="EMBL" id="NCKU01002028">
    <property type="protein sequence ID" value="RWS10634.1"/>
    <property type="molecule type" value="Genomic_DNA"/>
</dbReference>
<dbReference type="PANTHER" id="PTHR10426">
    <property type="entry name" value="STRICTOSIDINE SYNTHASE-RELATED"/>
    <property type="match status" value="1"/>
</dbReference>
<evidence type="ECO:0000313" key="9">
    <source>
        <dbReference type="EMBL" id="RWS17859.1"/>
    </source>
</evidence>
<keyword evidence="4" id="KW-0812">Transmembrane</keyword>
<dbReference type="InterPro" id="IPR018119">
    <property type="entry name" value="Strictosidine_synth_cons-reg"/>
</dbReference>
<keyword evidence="3" id="KW-0325">Glycoprotein</keyword>
<dbReference type="GO" id="GO:0012505">
    <property type="term" value="C:endomembrane system"/>
    <property type="evidence" value="ECO:0007669"/>
    <property type="project" value="TreeGrafter"/>
</dbReference>
<comment type="similarity">
    <text evidence="1">Belongs to the strictosidine synthase family.</text>
</comment>
<evidence type="ECO:0000256" key="4">
    <source>
        <dbReference type="SAM" id="Phobius"/>
    </source>
</evidence>
<accession>A0A3S3PEB7</accession>
<reference evidence="7" key="2">
    <citation type="submission" date="2018-11" db="EMBL/GenBank/DDBJ databases">
        <title>Trombidioid mite genomics.</title>
        <authorList>
            <person name="Dong X."/>
        </authorList>
    </citation>
    <scope>NUCLEOTIDE SEQUENCE</scope>
    <source>
        <strain evidence="7">UoL-WK</strain>
    </source>
</reference>
<dbReference type="Proteomes" id="UP000285301">
    <property type="component" value="Unassembled WGS sequence"/>
</dbReference>
<gene>
    <name evidence="9" type="ORF">B4U79_17203</name>
    <name evidence="8" type="ORF">B4U79_17533</name>
    <name evidence="7" type="ORF">B4U79_17592</name>
    <name evidence="6" type="ORF">B4U79_17602</name>
</gene>
<evidence type="ECO:0000259" key="5">
    <source>
        <dbReference type="Pfam" id="PF03088"/>
    </source>
</evidence>
<dbReference type="InterPro" id="IPR011042">
    <property type="entry name" value="6-blade_b-propeller_TolB-like"/>
</dbReference>
<comment type="caution">
    <text evidence="7">The sequence shown here is derived from an EMBL/GenBank/DDBJ whole genome shotgun (WGS) entry which is preliminary data.</text>
</comment>
<keyword evidence="10" id="KW-1185">Reference proteome</keyword>
<keyword evidence="2" id="KW-0597">Phosphoprotein</keyword>
<dbReference type="EMBL" id="NCKU01002053">
    <property type="protein sequence ID" value="RWS10571.1"/>
    <property type="molecule type" value="Genomic_DNA"/>
</dbReference>
<dbReference type="EMBL" id="NCKU01000028">
    <property type="protein sequence ID" value="RWS17859.1"/>
    <property type="molecule type" value="Genomic_DNA"/>
</dbReference>
<dbReference type="AlphaFoldDB" id="A0A3S3PEB7"/>
<evidence type="ECO:0000256" key="2">
    <source>
        <dbReference type="ARBA" id="ARBA00022553"/>
    </source>
</evidence>
<evidence type="ECO:0000313" key="8">
    <source>
        <dbReference type="EMBL" id="RWS11362.1"/>
    </source>
</evidence>
<dbReference type="PANTHER" id="PTHR10426:SF88">
    <property type="entry name" value="ADIPOCYTE PLASMA MEMBRANE-ASSOCIATED PROTEIN HEMOMUCIN-RELATED"/>
    <property type="match status" value="1"/>
</dbReference>
<evidence type="ECO:0000313" key="10">
    <source>
        <dbReference type="Proteomes" id="UP000285301"/>
    </source>
</evidence>
<feature type="transmembrane region" description="Helical" evidence="4">
    <location>
        <begin position="7"/>
        <end position="28"/>
    </location>
</feature>
<dbReference type="Pfam" id="PF03088">
    <property type="entry name" value="Str_synth"/>
    <property type="match status" value="1"/>
</dbReference>